<dbReference type="AlphaFoldDB" id="X1VQR9"/>
<comment type="caution">
    <text evidence="1">The sequence shown here is derived from an EMBL/GenBank/DDBJ whole genome shotgun (WGS) entry which is preliminary data.</text>
</comment>
<reference evidence="1" key="1">
    <citation type="journal article" date="2014" name="Front. Microbiol.">
        <title>High frequency of phylogenetically diverse reductive dehalogenase-homologous genes in deep subseafloor sedimentary metagenomes.</title>
        <authorList>
            <person name="Kawai M."/>
            <person name="Futagami T."/>
            <person name="Toyoda A."/>
            <person name="Takaki Y."/>
            <person name="Nishi S."/>
            <person name="Hori S."/>
            <person name="Arai W."/>
            <person name="Tsubouchi T."/>
            <person name="Morono Y."/>
            <person name="Uchiyama I."/>
            <person name="Ito T."/>
            <person name="Fujiyama A."/>
            <person name="Inagaki F."/>
            <person name="Takami H."/>
        </authorList>
    </citation>
    <scope>NUCLEOTIDE SEQUENCE</scope>
    <source>
        <strain evidence="1">Expedition CK06-06</strain>
    </source>
</reference>
<proteinExistence type="predicted"/>
<name>X1VQR9_9ZZZZ</name>
<organism evidence="1">
    <name type="scientific">marine sediment metagenome</name>
    <dbReference type="NCBI Taxonomy" id="412755"/>
    <lineage>
        <taxon>unclassified sequences</taxon>
        <taxon>metagenomes</taxon>
        <taxon>ecological metagenomes</taxon>
    </lineage>
</organism>
<feature type="non-terminal residue" evidence="1">
    <location>
        <position position="1"/>
    </location>
</feature>
<protein>
    <submittedName>
        <fullName evidence="1">Uncharacterized protein</fullName>
    </submittedName>
</protein>
<sequence length="39" mass="4552">CTVYLRVGVDRDGDDEAILNWQPAEDVGYFLVEFLWSFL</sequence>
<accession>X1VQR9</accession>
<dbReference type="EMBL" id="BARW01040601">
    <property type="protein sequence ID" value="GAJ19131.1"/>
    <property type="molecule type" value="Genomic_DNA"/>
</dbReference>
<gene>
    <name evidence="1" type="ORF">S12H4_61259</name>
</gene>
<evidence type="ECO:0000313" key="1">
    <source>
        <dbReference type="EMBL" id="GAJ19131.1"/>
    </source>
</evidence>